<protein>
    <submittedName>
        <fullName evidence="2">Chemosensory protein 18</fullName>
    </submittedName>
</protein>
<keyword evidence="1" id="KW-0732">Signal</keyword>
<feature type="signal peptide" evidence="1">
    <location>
        <begin position="1"/>
        <end position="15"/>
    </location>
</feature>
<dbReference type="AlphaFoldDB" id="A0A8T9EJ89"/>
<dbReference type="Gene3D" id="1.10.2080.10">
    <property type="entry name" value="Insect odorant-binding protein A10/Ejaculatory bulb-specific protein 3"/>
    <property type="match status" value="1"/>
</dbReference>
<name>A0A8T9EJ89_APOCI</name>
<dbReference type="Pfam" id="PF03392">
    <property type="entry name" value="OS-D"/>
    <property type="match status" value="1"/>
</dbReference>
<dbReference type="PANTHER" id="PTHR11257">
    <property type="entry name" value="CHEMOSENSORY PROTEIN-RELATED"/>
    <property type="match status" value="1"/>
</dbReference>
<gene>
    <name evidence="2" type="primary">CSP18</name>
</gene>
<proteinExistence type="evidence at transcript level"/>
<dbReference type="InterPro" id="IPR036682">
    <property type="entry name" value="OS_D_A10/PebIII_sf"/>
</dbReference>
<feature type="chain" id="PRO_5035844347" evidence="1">
    <location>
        <begin position="16"/>
        <end position="121"/>
    </location>
</feature>
<accession>A0A8T9EJ89</accession>
<dbReference type="EMBL" id="MW183328">
    <property type="protein sequence ID" value="UNG39412.1"/>
    <property type="molecule type" value="mRNA"/>
</dbReference>
<dbReference type="SUPFAM" id="SSF100910">
    <property type="entry name" value="Chemosensory protein Csp2"/>
    <property type="match status" value="1"/>
</dbReference>
<sequence length="121" mass="13418">MKLLVFFALVVVAAAHSSDRYDINFNVDEVTDNERLLCAYGKCFCGTGKCTPEGNDIKGLIAEGTETTCEKCSPKQKVMVAKFIKALKVKCPNEWEILSKRADPEGKRSEDLEKFLLAHAS</sequence>
<evidence type="ECO:0000313" key="2">
    <source>
        <dbReference type="EMBL" id="UNG39412.1"/>
    </source>
</evidence>
<organism evidence="2">
    <name type="scientific">Apocheima cinerarius</name>
    <name type="common">Moth</name>
    <dbReference type="NCBI Taxonomy" id="706528"/>
    <lineage>
        <taxon>Eukaryota</taxon>
        <taxon>Metazoa</taxon>
        <taxon>Ecdysozoa</taxon>
        <taxon>Arthropoda</taxon>
        <taxon>Hexapoda</taxon>
        <taxon>Insecta</taxon>
        <taxon>Pterygota</taxon>
        <taxon>Neoptera</taxon>
        <taxon>Endopterygota</taxon>
        <taxon>Lepidoptera</taxon>
        <taxon>Glossata</taxon>
        <taxon>Ditrysia</taxon>
        <taxon>Geometroidea</taxon>
        <taxon>Geometridae</taxon>
        <taxon>Ennominae</taxon>
        <taxon>Apocheima</taxon>
    </lineage>
</organism>
<evidence type="ECO:0000256" key="1">
    <source>
        <dbReference type="SAM" id="SignalP"/>
    </source>
</evidence>
<reference evidence="2" key="1">
    <citation type="submission" date="2020-10" db="EMBL/GenBank/DDBJ databases">
        <authorList>
            <person name="Chen L."/>
            <person name="Yang Q."/>
            <person name="Chang Z."/>
        </authorList>
    </citation>
    <scope>NUCLEOTIDE SEQUENCE</scope>
</reference>
<dbReference type="PANTHER" id="PTHR11257:SF13">
    <property type="entry name" value="GEO07322P1"/>
    <property type="match status" value="1"/>
</dbReference>
<dbReference type="InterPro" id="IPR005055">
    <property type="entry name" value="A10/PebIII"/>
</dbReference>